<dbReference type="Gene3D" id="3.30.1370.210">
    <property type="match status" value="2"/>
</dbReference>
<evidence type="ECO:0000256" key="7">
    <source>
        <dbReference type="ARBA" id="ARBA00022771"/>
    </source>
</evidence>
<evidence type="ECO:0000259" key="14">
    <source>
        <dbReference type="PROSITE" id="PS50103"/>
    </source>
</evidence>
<dbReference type="FunFam" id="3.30.1370.210:FF:000001">
    <property type="entry name" value="Muscleblind-like 2 isoform 1"/>
    <property type="match status" value="1"/>
</dbReference>
<feature type="domain" description="C3H1-type" evidence="14">
    <location>
        <begin position="47"/>
        <end position="73"/>
    </location>
</feature>
<evidence type="ECO:0000256" key="11">
    <source>
        <dbReference type="ARBA" id="ARBA00023242"/>
    </source>
</evidence>
<evidence type="ECO:0000256" key="10">
    <source>
        <dbReference type="ARBA" id="ARBA00023187"/>
    </source>
</evidence>
<dbReference type="GO" id="GO:0005737">
    <property type="term" value="C:cytoplasm"/>
    <property type="evidence" value="ECO:0007669"/>
    <property type="project" value="UniProtKB-SubCell"/>
</dbReference>
<name>A0A673HWX1_9TELE</name>
<comment type="subcellular location">
    <subcellularLocation>
        <location evidence="2">Cytoplasm</location>
    </subcellularLocation>
    <subcellularLocation>
        <location evidence="1">Nucleus</location>
    </subcellularLocation>
</comment>
<dbReference type="AlphaFoldDB" id="A0A673HWX1"/>
<dbReference type="GO" id="GO:0006397">
    <property type="term" value="P:mRNA processing"/>
    <property type="evidence" value="ECO:0007669"/>
    <property type="project" value="UniProtKB-KW"/>
</dbReference>
<evidence type="ECO:0000256" key="6">
    <source>
        <dbReference type="ARBA" id="ARBA00022737"/>
    </source>
</evidence>
<reference evidence="15" key="2">
    <citation type="submission" date="2025-09" db="UniProtKB">
        <authorList>
            <consortium name="Ensembl"/>
        </authorList>
    </citation>
    <scope>IDENTIFICATION</scope>
</reference>
<evidence type="ECO:0000256" key="1">
    <source>
        <dbReference type="ARBA" id="ARBA00004123"/>
    </source>
</evidence>
<dbReference type="PANTHER" id="PTHR12675">
    <property type="entry name" value="MUSCLEBLIND-LIKE PROTEIN"/>
    <property type="match status" value="1"/>
</dbReference>
<reference evidence="15" key="1">
    <citation type="submission" date="2025-08" db="UniProtKB">
        <authorList>
            <consortium name="Ensembl"/>
        </authorList>
    </citation>
    <scope>IDENTIFICATION</scope>
</reference>
<dbReference type="GO" id="GO:0043484">
    <property type="term" value="P:regulation of RNA splicing"/>
    <property type="evidence" value="ECO:0007669"/>
    <property type="project" value="TreeGrafter"/>
</dbReference>
<feature type="domain" description="C3H1-type" evidence="14">
    <location>
        <begin position="13"/>
        <end position="41"/>
    </location>
</feature>
<evidence type="ECO:0000256" key="5">
    <source>
        <dbReference type="ARBA" id="ARBA00022723"/>
    </source>
</evidence>
<keyword evidence="3" id="KW-0963">Cytoplasm</keyword>
<keyword evidence="16" id="KW-1185">Reference proteome</keyword>
<protein>
    <submittedName>
        <fullName evidence="15">Muscleblind like splicing regulator 2</fullName>
    </submittedName>
</protein>
<feature type="zinc finger region" description="C3H1-type" evidence="13">
    <location>
        <begin position="47"/>
        <end position="73"/>
    </location>
</feature>
<dbReference type="Proteomes" id="UP000472270">
    <property type="component" value="Unassembled WGS sequence"/>
</dbReference>
<feature type="domain" description="C3H1-type" evidence="14">
    <location>
        <begin position="212"/>
        <end position="238"/>
    </location>
</feature>
<dbReference type="GO" id="GO:0003723">
    <property type="term" value="F:RNA binding"/>
    <property type="evidence" value="ECO:0007669"/>
    <property type="project" value="UniProtKB-KW"/>
</dbReference>
<dbReference type="InterPro" id="IPR000571">
    <property type="entry name" value="Znf_CCCH"/>
</dbReference>
<feature type="zinc finger region" description="C3H1-type" evidence="13">
    <location>
        <begin position="13"/>
        <end position="41"/>
    </location>
</feature>
<evidence type="ECO:0000256" key="8">
    <source>
        <dbReference type="ARBA" id="ARBA00022833"/>
    </source>
</evidence>
<feature type="zinc finger region" description="C3H1-type" evidence="13">
    <location>
        <begin position="176"/>
        <end position="204"/>
    </location>
</feature>
<organism evidence="15 16">
    <name type="scientific">Sinocyclocheilus rhinocerous</name>
    <dbReference type="NCBI Taxonomy" id="307959"/>
    <lineage>
        <taxon>Eukaryota</taxon>
        <taxon>Metazoa</taxon>
        <taxon>Chordata</taxon>
        <taxon>Craniata</taxon>
        <taxon>Vertebrata</taxon>
        <taxon>Euteleostomi</taxon>
        <taxon>Actinopterygii</taxon>
        <taxon>Neopterygii</taxon>
        <taxon>Teleostei</taxon>
        <taxon>Ostariophysi</taxon>
        <taxon>Cypriniformes</taxon>
        <taxon>Cyprinidae</taxon>
        <taxon>Cyprininae</taxon>
        <taxon>Sinocyclocheilus</taxon>
    </lineage>
</organism>
<dbReference type="GO" id="GO:0008270">
    <property type="term" value="F:zinc ion binding"/>
    <property type="evidence" value="ECO:0007669"/>
    <property type="project" value="UniProtKB-KW"/>
</dbReference>
<dbReference type="GO" id="GO:0008380">
    <property type="term" value="P:RNA splicing"/>
    <property type="evidence" value="ECO:0007669"/>
    <property type="project" value="UniProtKB-KW"/>
</dbReference>
<evidence type="ECO:0000313" key="16">
    <source>
        <dbReference type="Proteomes" id="UP000472270"/>
    </source>
</evidence>
<dbReference type="Pfam" id="PF14608">
    <property type="entry name" value="zf-CCCH_2"/>
    <property type="match status" value="1"/>
</dbReference>
<evidence type="ECO:0000256" key="3">
    <source>
        <dbReference type="ARBA" id="ARBA00022490"/>
    </source>
</evidence>
<dbReference type="GO" id="GO:0005654">
    <property type="term" value="C:nucleoplasm"/>
    <property type="evidence" value="ECO:0007669"/>
    <property type="project" value="TreeGrafter"/>
</dbReference>
<comment type="similarity">
    <text evidence="12">Belongs to the muscleblind family.</text>
</comment>
<evidence type="ECO:0000256" key="2">
    <source>
        <dbReference type="ARBA" id="ARBA00004496"/>
    </source>
</evidence>
<keyword evidence="10" id="KW-0508">mRNA splicing</keyword>
<dbReference type="InterPro" id="IPR054429">
    <property type="entry name" value="Znf-CCCH_Muscleblind-like"/>
</dbReference>
<evidence type="ECO:0000256" key="4">
    <source>
        <dbReference type="ARBA" id="ARBA00022664"/>
    </source>
</evidence>
<keyword evidence="7 13" id="KW-0863">Zinc-finger</keyword>
<feature type="domain" description="C3H1-type" evidence="14">
    <location>
        <begin position="176"/>
        <end position="204"/>
    </location>
</feature>
<keyword evidence="9" id="KW-0694">RNA-binding</keyword>
<dbReference type="SMART" id="SM00356">
    <property type="entry name" value="ZnF_C3H1"/>
    <property type="match status" value="4"/>
</dbReference>
<dbReference type="PANTHER" id="PTHR12675:SF4">
    <property type="entry name" value="MUSCLEBLIND-LIKE PROTEIN 2"/>
    <property type="match status" value="1"/>
</dbReference>
<dbReference type="PROSITE" id="PS50103">
    <property type="entry name" value="ZF_C3H1"/>
    <property type="match status" value="4"/>
</dbReference>
<sequence length="410" mass="44535">MSVALPAVRDVTWLTLEVCRQFQRGSCSRRDSECKFAHPPKSCHVDNGHVIACFDFLKGQCLRESCKYLHPPSHLKAQLEINGRNNLIQQKMATMLQQMHFVLPGSSLSSLASFPVTQSLGAGSGISYAPYVMPVSHGIGLINTEMLPSNHQVIIPSAPRVLVQTSHASHQKVLHSDKMEVCREFQRGSCCRGETDCRFAHPTDSTMIDSADNTVTVCMDHVRGNCNRDKCKYFHPTAHQHIQLQTRQTLSPSATATNQSSAKILKRHLETSVDMAAPHALLAKRVALEPTGVAGGLFNCGTLSFQQTVSPTPLQTATALLPTGTFTPTHSHVHAVTSPAHIFATNSVMFLLLPCVFLVEKVPMMLGAPAVPAVSPYVTAASANASQVCSFTFPLTLPDLPPKPSVQIRC</sequence>
<keyword evidence="6" id="KW-0677">Repeat</keyword>
<proteinExistence type="inferred from homology"/>
<keyword evidence="4" id="KW-0507">mRNA processing</keyword>
<accession>A0A673HWX1</accession>
<keyword evidence="11" id="KW-0539">Nucleus</keyword>
<keyword evidence="8 13" id="KW-0862">Zinc</keyword>
<feature type="zinc finger region" description="C3H1-type" evidence="13">
    <location>
        <begin position="212"/>
        <end position="238"/>
    </location>
</feature>
<keyword evidence="5 13" id="KW-0479">Metal-binding</keyword>
<evidence type="ECO:0000256" key="9">
    <source>
        <dbReference type="ARBA" id="ARBA00022884"/>
    </source>
</evidence>
<evidence type="ECO:0000256" key="13">
    <source>
        <dbReference type="PROSITE-ProRule" id="PRU00723"/>
    </source>
</evidence>
<dbReference type="Pfam" id="PF22628">
    <property type="entry name" value="zf-CCCH_10"/>
    <property type="match status" value="2"/>
</dbReference>
<evidence type="ECO:0000256" key="12">
    <source>
        <dbReference type="ARBA" id="ARBA00038226"/>
    </source>
</evidence>
<dbReference type="Ensembl" id="ENSSRHT00000031988.1">
    <property type="protein sequence ID" value="ENSSRHP00000031077.1"/>
    <property type="gene ID" value="ENSSRHG00000016066.1"/>
</dbReference>
<evidence type="ECO:0000313" key="15">
    <source>
        <dbReference type="Ensembl" id="ENSSRHP00000031077.1"/>
    </source>
</evidence>